<dbReference type="Gene3D" id="2.10.25.160">
    <property type="entry name" value="Granulin"/>
    <property type="match status" value="1"/>
</dbReference>
<organism evidence="3 4">
    <name type="scientific">Thalictrum thalictroides</name>
    <name type="common">Rue-anemone</name>
    <name type="synonym">Anemone thalictroides</name>
    <dbReference type="NCBI Taxonomy" id="46969"/>
    <lineage>
        <taxon>Eukaryota</taxon>
        <taxon>Viridiplantae</taxon>
        <taxon>Streptophyta</taxon>
        <taxon>Embryophyta</taxon>
        <taxon>Tracheophyta</taxon>
        <taxon>Spermatophyta</taxon>
        <taxon>Magnoliopsida</taxon>
        <taxon>Ranunculales</taxon>
        <taxon>Ranunculaceae</taxon>
        <taxon>Thalictroideae</taxon>
        <taxon>Thalictrum</taxon>
    </lineage>
</organism>
<accession>A0A7J6VAQ2</accession>
<dbReference type="InterPro" id="IPR013128">
    <property type="entry name" value="Peptidase_C1A"/>
</dbReference>
<dbReference type="InterPro" id="IPR000668">
    <property type="entry name" value="Peptidase_C1A_C"/>
</dbReference>
<evidence type="ECO:0000313" key="4">
    <source>
        <dbReference type="Proteomes" id="UP000554482"/>
    </source>
</evidence>
<comment type="similarity">
    <text evidence="1">Belongs to the peptidase C1 family.</text>
</comment>
<dbReference type="AlphaFoldDB" id="A0A7J6VAQ2"/>
<feature type="domain" description="Peptidase C1A papain C-terminal" evidence="2">
    <location>
        <begin position="5"/>
        <end position="53"/>
    </location>
</feature>
<gene>
    <name evidence="3" type="ORF">FRX31_028709</name>
</gene>
<evidence type="ECO:0000313" key="3">
    <source>
        <dbReference type="EMBL" id="KAF5181701.1"/>
    </source>
</evidence>
<reference evidence="3 4" key="1">
    <citation type="submission" date="2020-06" db="EMBL/GenBank/DDBJ databases">
        <title>Transcriptomic and genomic resources for Thalictrum thalictroides and T. hernandezii: Facilitating candidate gene discovery in an emerging model plant lineage.</title>
        <authorList>
            <person name="Arias T."/>
            <person name="Riano-Pachon D.M."/>
            <person name="Di Stilio V.S."/>
        </authorList>
    </citation>
    <scope>NUCLEOTIDE SEQUENCE [LARGE SCALE GENOMIC DNA]</scope>
    <source>
        <strain evidence="4">cv. WT478/WT964</strain>
        <tissue evidence="3">Leaves</tissue>
    </source>
</reference>
<sequence>MFNYIDHVVTIVGYDSENAVDYWIVKNSWGRHWGMNGYMQILRKSGNQAGTSSINTFASYQIKRSIFITCKGGETFCCAKSFIMCYRATCCPKGFPVCCKGGKHCCPDGYVCGVKKACVLVCMTSCQLNLGSSFAAKLLIFLGCVWFPARVARLCSLNLVTPFLWGGRKNRYLLAS</sequence>
<dbReference type="InterPro" id="IPR037277">
    <property type="entry name" value="Granulin_sf"/>
</dbReference>
<evidence type="ECO:0000256" key="1">
    <source>
        <dbReference type="ARBA" id="ARBA00008455"/>
    </source>
</evidence>
<dbReference type="Proteomes" id="UP000554482">
    <property type="component" value="Unassembled WGS sequence"/>
</dbReference>
<proteinExistence type="inferred from homology"/>
<protein>
    <submittedName>
        <fullName evidence="3">Cysteine proteinase rd21a</fullName>
    </submittedName>
</protein>
<dbReference type="Gene3D" id="3.90.70.10">
    <property type="entry name" value="Cysteine proteinases"/>
    <property type="match status" value="1"/>
</dbReference>
<dbReference type="PROSITE" id="PS00640">
    <property type="entry name" value="THIOL_PROTEASE_ASN"/>
    <property type="match status" value="1"/>
</dbReference>
<dbReference type="PANTHER" id="PTHR12411">
    <property type="entry name" value="CYSTEINE PROTEASE FAMILY C1-RELATED"/>
    <property type="match status" value="1"/>
</dbReference>
<keyword evidence="4" id="KW-1185">Reference proteome</keyword>
<dbReference type="GO" id="GO:0006508">
    <property type="term" value="P:proteolysis"/>
    <property type="evidence" value="ECO:0007669"/>
    <property type="project" value="InterPro"/>
</dbReference>
<name>A0A7J6VAQ2_THATH</name>
<dbReference type="GO" id="GO:0008234">
    <property type="term" value="F:cysteine-type peptidase activity"/>
    <property type="evidence" value="ECO:0007669"/>
    <property type="project" value="InterPro"/>
</dbReference>
<dbReference type="InterPro" id="IPR038765">
    <property type="entry name" value="Papain-like_cys_pep_sf"/>
</dbReference>
<dbReference type="InterPro" id="IPR025661">
    <property type="entry name" value="Pept_asp_AS"/>
</dbReference>
<dbReference type="SUPFAM" id="SSF54001">
    <property type="entry name" value="Cysteine proteinases"/>
    <property type="match status" value="1"/>
</dbReference>
<comment type="caution">
    <text evidence="3">The sequence shown here is derived from an EMBL/GenBank/DDBJ whole genome shotgun (WGS) entry which is preliminary data.</text>
</comment>
<evidence type="ECO:0000259" key="2">
    <source>
        <dbReference type="Pfam" id="PF00112"/>
    </source>
</evidence>
<dbReference type="EMBL" id="JABWDY010035829">
    <property type="protein sequence ID" value="KAF5181701.1"/>
    <property type="molecule type" value="Genomic_DNA"/>
</dbReference>
<dbReference type="Pfam" id="PF00112">
    <property type="entry name" value="Peptidase_C1"/>
    <property type="match status" value="1"/>
</dbReference>
<dbReference type="OrthoDB" id="10253408at2759"/>